<dbReference type="GO" id="GO:0016020">
    <property type="term" value="C:membrane"/>
    <property type="evidence" value="ECO:0007669"/>
    <property type="project" value="UniProtKB-SubCell"/>
</dbReference>
<evidence type="ECO:0000256" key="2">
    <source>
        <dbReference type="ARBA" id="ARBA00022448"/>
    </source>
</evidence>
<feature type="transmembrane region" description="Helical" evidence="7">
    <location>
        <begin position="364"/>
        <end position="380"/>
    </location>
</feature>
<dbReference type="InterPro" id="IPR036259">
    <property type="entry name" value="MFS_trans_sf"/>
</dbReference>
<evidence type="ECO:0000256" key="1">
    <source>
        <dbReference type="ARBA" id="ARBA00004141"/>
    </source>
</evidence>
<dbReference type="PROSITE" id="PS50850">
    <property type="entry name" value="MFS"/>
    <property type="match status" value="1"/>
</dbReference>
<evidence type="ECO:0000256" key="7">
    <source>
        <dbReference type="SAM" id="Phobius"/>
    </source>
</evidence>
<sequence length="511" mass="55747">MEASSKPKSASIDVESGDAPHSNLKNSGSSLNESPREIRSDTSLREANIDPITEAAFLKRMDYRMVPLLFLLYMMSYLDRSNIGNAKIAGMSKDLHFSTDGNDYSWLLTIFYLAYILFEPFILLWRVIPAHILVPIMVSGWGLVATLQSAVNSWSALMALRFLLGMFEAGVGPGIPLYLAYFYQRHEIGLRLGFILSAGPLATCFAGALAYGITSGHPSIANWRLLLLVEGLPCFILAAVAWFYLPDSPASAKFLRTEEDQNIVSARGIRQVGAAEAGHHGKVGPIVWSEVGAGVLNPRNYITALMYFSCNVSFSSLPVFLPTIITEMGFSAIHAQGLSAPPYFIAVIFVLISTYFADRYGQRGIVICISALIGAAGYIVQATTTVTAIRYFGVYLAASGIYSAIINVIPWMINNHGTDTKRGAGLVIMGLVGQCGPVLGTRIYPANDEPYYRMGMWTCASFMILVAVLSIALRTVLKWENSKLDAKYGKLENGGGRVGMEAEGPNFRYVL</sequence>
<dbReference type="KEGG" id="psco:LY89DRAFT_645039"/>
<dbReference type="Gene3D" id="1.20.1250.20">
    <property type="entry name" value="MFS general substrate transporter like domains"/>
    <property type="match status" value="2"/>
</dbReference>
<dbReference type="GO" id="GO:0022857">
    <property type="term" value="F:transmembrane transporter activity"/>
    <property type="evidence" value="ECO:0007669"/>
    <property type="project" value="InterPro"/>
</dbReference>
<dbReference type="PANTHER" id="PTHR43791">
    <property type="entry name" value="PERMEASE-RELATED"/>
    <property type="match status" value="1"/>
</dbReference>
<evidence type="ECO:0000259" key="8">
    <source>
        <dbReference type="PROSITE" id="PS50850"/>
    </source>
</evidence>
<feature type="transmembrane region" description="Helical" evidence="7">
    <location>
        <begin position="304"/>
        <end position="325"/>
    </location>
</feature>
<dbReference type="InterPro" id="IPR020846">
    <property type="entry name" value="MFS_dom"/>
</dbReference>
<gene>
    <name evidence="9" type="ORF">LY89DRAFT_645039</name>
</gene>
<evidence type="ECO:0000313" key="10">
    <source>
        <dbReference type="Proteomes" id="UP000070700"/>
    </source>
</evidence>
<feature type="domain" description="Major facilitator superfamily (MFS) profile" evidence="8">
    <location>
        <begin position="65"/>
        <end position="478"/>
    </location>
</feature>
<dbReference type="Proteomes" id="UP000070700">
    <property type="component" value="Unassembled WGS sequence"/>
</dbReference>
<protein>
    <submittedName>
        <fullName evidence="9">MFS general substrate transporter</fullName>
    </submittedName>
</protein>
<feature type="transmembrane region" description="Helical" evidence="7">
    <location>
        <begin position="425"/>
        <end position="445"/>
    </location>
</feature>
<evidence type="ECO:0000256" key="6">
    <source>
        <dbReference type="SAM" id="MobiDB-lite"/>
    </source>
</evidence>
<feature type="compositionally biased region" description="Polar residues" evidence="6">
    <location>
        <begin position="23"/>
        <end position="33"/>
    </location>
</feature>
<dbReference type="InParanoid" id="A0A194XBH2"/>
<dbReference type="InterPro" id="IPR011701">
    <property type="entry name" value="MFS"/>
</dbReference>
<keyword evidence="4 7" id="KW-1133">Transmembrane helix</keyword>
<dbReference type="EMBL" id="KQ947414">
    <property type="protein sequence ID" value="KUJ17511.1"/>
    <property type="molecule type" value="Genomic_DNA"/>
</dbReference>
<dbReference type="OrthoDB" id="2985014at2759"/>
<keyword evidence="10" id="KW-1185">Reference proteome</keyword>
<name>A0A194XBH2_MOLSC</name>
<dbReference type="Pfam" id="PF07690">
    <property type="entry name" value="MFS_1"/>
    <property type="match status" value="1"/>
</dbReference>
<keyword evidence="5 7" id="KW-0472">Membrane</keyword>
<feature type="transmembrane region" description="Helical" evidence="7">
    <location>
        <begin position="192"/>
        <end position="213"/>
    </location>
</feature>
<dbReference type="FunFam" id="1.20.1250.20:FF:000018">
    <property type="entry name" value="MFS transporter permease"/>
    <property type="match status" value="1"/>
</dbReference>
<evidence type="ECO:0000256" key="3">
    <source>
        <dbReference type="ARBA" id="ARBA00022692"/>
    </source>
</evidence>
<feature type="transmembrane region" description="Helical" evidence="7">
    <location>
        <begin position="225"/>
        <end position="245"/>
    </location>
</feature>
<feature type="region of interest" description="Disordered" evidence="6">
    <location>
        <begin position="1"/>
        <end position="42"/>
    </location>
</feature>
<dbReference type="RefSeq" id="XP_018071866.1">
    <property type="nucleotide sequence ID" value="XM_018211858.1"/>
</dbReference>
<dbReference type="SUPFAM" id="SSF103473">
    <property type="entry name" value="MFS general substrate transporter"/>
    <property type="match status" value="1"/>
</dbReference>
<comment type="subcellular location">
    <subcellularLocation>
        <location evidence="1">Membrane</location>
        <topology evidence="1">Multi-pass membrane protein</topology>
    </subcellularLocation>
</comment>
<evidence type="ECO:0000313" key="9">
    <source>
        <dbReference type="EMBL" id="KUJ17511.1"/>
    </source>
</evidence>
<dbReference type="AlphaFoldDB" id="A0A194XBH2"/>
<accession>A0A194XBH2</accession>
<proteinExistence type="predicted"/>
<evidence type="ECO:0000256" key="4">
    <source>
        <dbReference type="ARBA" id="ARBA00022989"/>
    </source>
</evidence>
<feature type="transmembrane region" description="Helical" evidence="7">
    <location>
        <begin position="61"/>
        <end position="78"/>
    </location>
</feature>
<evidence type="ECO:0000256" key="5">
    <source>
        <dbReference type="ARBA" id="ARBA00023136"/>
    </source>
</evidence>
<feature type="transmembrane region" description="Helical" evidence="7">
    <location>
        <begin position="392"/>
        <end position="413"/>
    </location>
</feature>
<feature type="transmembrane region" description="Helical" evidence="7">
    <location>
        <begin position="340"/>
        <end position="357"/>
    </location>
</feature>
<feature type="transmembrane region" description="Helical" evidence="7">
    <location>
        <begin position="132"/>
        <end position="151"/>
    </location>
</feature>
<dbReference type="FunFam" id="1.20.1250.20:FF:000013">
    <property type="entry name" value="MFS general substrate transporter"/>
    <property type="match status" value="1"/>
</dbReference>
<feature type="transmembrane region" description="Helical" evidence="7">
    <location>
        <begin position="451"/>
        <end position="473"/>
    </location>
</feature>
<keyword evidence="3 7" id="KW-0812">Transmembrane</keyword>
<dbReference type="PANTHER" id="PTHR43791:SF36">
    <property type="entry name" value="TRANSPORTER, PUTATIVE (AFU_ORTHOLOGUE AFUA_6G08340)-RELATED"/>
    <property type="match status" value="1"/>
</dbReference>
<keyword evidence="2" id="KW-0813">Transport</keyword>
<organism evidence="9 10">
    <name type="scientific">Mollisia scopiformis</name>
    <name type="common">Conifer needle endophyte fungus</name>
    <name type="synonym">Phialocephala scopiformis</name>
    <dbReference type="NCBI Taxonomy" id="149040"/>
    <lineage>
        <taxon>Eukaryota</taxon>
        <taxon>Fungi</taxon>
        <taxon>Dikarya</taxon>
        <taxon>Ascomycota</taxon>
        <taxon>Pezizomycotina</taxon>
        <taxon>Leotiomycetes</taxon>
        <taxon>Helotiales</taxon>
        <taxon>Mollisiaceae</taxon>
        <taxon>Mollisia</taxon>
    </lineage>
</organism>
<feature type="transmembrane region" description="Helical" evidence="7">
    <location>
        <begin position="157"/>
        <end position="180"/>
    </location>
</feature>
<reference evidence="9 10" key="1">
    <citation type="submission" date="2015-10" db="EMBL/GenBank/DDBJ databases">
        <title>Full genome of DAOMC 229536 Phialocephala scopiformis, a fungal endophyte of spruce producing the potent anti-insectan compound rugulosin.</title>
        <authorList>
            <consortium name="DOE Joint Genome Institute"/>
            <person name="Walker A.K."/>
            <person name="Frasz S.L."/>
            <person name="Seifert K.A."/>
            <person name="Miller J.D."/>
            <person name="Mondo S.J."/>
            <person name="Labutti K."/>
            <person name="Lipzen A."/>
            <person name="Dockter R."/>
            <person name="Kennedy M."/>
            <person name="Grigoriev I.V."/>
            <person name="Spatafora J.W."/>
        </authorList>
    </citation>
    <scope>NUCLEOTIDE SEQUENCE [LARGE SCALE GENOMIC DNA]</scope>
    <source>
        <strain evidence="9 10">CBS 120377</strain>
    </source>
</reference>
<dbReference type="GeneID" id="28821584"/>
<feature type="transmembrane region" description="Helical" evidence="7">
    <location>
        <begin position="104"/>
        <end position="125"/>
    </location>
</feature>